<evidence type="ECO:0000256" key="3">
    <source>
        <dbReference type="ARBA" id="ARBA00022679"/>
    </source>
</evidence>
<dbReference type="GO" id="GO:0030170">
    <property type="term" value="F:pyridoxal phosphate binding"/>
    <property type="evidence" value="ECO:0007669"/>
    <property type="project" value="InterPro"/>
</dbReference>
<dbReference type="SUPFAM" id="SSF53383">
    <property type="entry name" value="PLP-dependent transferases"/>
    <property type="match status" value="1"/>
</dbReference>
<dbReference type="Gene3D" id="3.40.640.10">
    <property type="entry name" value="Type I PLP-dependent aspartate aminotransferase-like (Major domain)"/>
    <property type="match status" value="1"/>
</dbReference>
<reference evidence="6 7" key="1">
    <citation type="journal article" date="2019" name="Nat. Med.">
        <title>A library of human gut bacterial isolates paired with longitudinal multiomics data enables mechanistic microbiome research.</title>
        <authorList>
            <person name="Poyet M."/>
            <person name="Groussin M."/>
            <person name="Gibbons S.M."/>
            <person name="Avila-Pacheco J."/>
            <person name="Jiang X."/>
            <person name="Kearney S.M."/>
            <person name="Perrotta A.R."/>
            <person name="Berdy B."/>
            <person name="Zhao S."/>
            <person name="Lieberman T.D."/>
            <person name="Swanson P.K."/>
            <person name="Smith M."/>
            <person name="Roesemann S."/>
            <person name="Alexander J.E."/>
            <person name="Rich S.A."/>
            <person name="Livny J."/>
            <person name="Vlamakis H."/>
            <person name="Clish C."/>
            <person name="Bullock K."/>
            <person name="Deik A."/>
            <person name="Scott J."/>
            <person name="Pierce K.A."/>
            <person name="Xavier R.J."/>
            <person name="Alm E.J."/>
        </authorList>
    </citation>
    <scope>NUCLEOTIDE SEQUENCE [LARGE SCALE GENOMIC DNA]</scope>
    <source>
        <strain evidence="6 7">BIOML-A2</strain>
    </source>
</reference>
<dbReference type="PANTHER" id="PTHR43643:SF3">
    <property type="entry name" value="HISTIDINOL-PHOSPHATE AMINOTRANSFERASE"/>
    <property type="match status" value="1"/>
</dbReference>
<dbReference type="InterPro" id="IPR006311">
    <property type="entry name" value="TAT_signal"/>
</dbReference>
<dbReference type="AlphaFoldDB" id="A0A6I3SD61"/>
<evidence type="ECO:0000256" key="1">
    <source>
        <dbReference type="ARBA" id="ARBA00007970"/>
    </source>
</evidence>
<dbReference type="Proteomes" id="UP000462362">
    <property type="component" value="Unassembled WGS sequence"/>
</dbReference>
<dbReference type="EMBL" id="WNCL01000043">
    <property type="protein sequence ID" value="MTU44059.1"/>
    <property type="molecule type" value="Genomic_DNA"/>
</dbReference>
<organism evidence="6 7">
    <name type="scientific">Parasutterella excrementihominis</name>
    <dbReference type="NCBI Taxonomy" id="487175"/>
    <lineage>
        <taxon>Bacteria</taxon>
        <taxon>Pseudomonadati</taxon>
        <taxon>Pseudomonadota</taxon>
        <taxon>Betaproteobacteria</taxon>
        <taxon>Burkholderiales</taxon>
        <taxon>Sutterellaceae</taxon>
        <taxon>Parasutterella</taxon>
    </lineage>
</organism>
<dbReference type="RefSeq" id="WP_155168355.1">
    <property type="nucleotide sequence ID" value="NZ_DBGEBU010000034.1"/>
</dbReference>
<dbReference type="PANTHER" id="PTHR43643">
    <property type="entry name" value="HISTIDINOL-PHOSPHATE AMINOTRANSFERASE 2"/>
    <property type="match status" value="1"/>
</dbReference>
<dbReference type="InterPro" id="IPR050106">
    <property type="entry name" value="HistidinolP_aminotransfase"/>
</dbReference>
<keyword evidence="2 6" id="KW-0032">Aminotransferase</keyword>
<dbReference type="CDD" id="cd00609">
    <property type="entry name" value="AAT_like"/>
    <property type="match status" value="1"/>
</dbReference>
<comment type="similarity">
    <text evidence="1">Belongs to the class-II pyridoxal-phosphate-dependent aminotransferase family. Histidinol-phosphate aminotransferase subfamily.</text>
</comment>
<feature type="domain" description="Aminotransferase class I/classII large" evidence="5">
    <location>
        <begin position="51"/>
        <end position="375"/>
    </location>
</feature>
<evidence type="ECO:0000313" key="6">
    <source>
        <dbReference type="EMBL" id="MTU44059.1"/>
    </source>
</evidence>
<dbReference type="InterPro" id="IPR015422">
    <property type="entry name" value="PyrdxlP-dep_Trfase_small"/>
</dbReference>
<dbReference type="GO" id="GO:0008483">
    <property type="term" value="F:transaminase activity"/>
    <property type="evidence" value="ECO:0007669"/>
    <property type="project" value="UniProtKB-KW"/>
</dbReference>
<evidence type="ECO:0000256" key="4">
    <source>
        <dbReference type="ARBA" id="ARBA00022898"/>
    </source>
</evidence>
<dbReference type="InterPro" id="IPR015424">
    <property type="entry name" value="PyrdxlP-dep_Trfase"/>
</dbReference>
<dbReference type="Gene3D" id="3.90.1150.10">
    <property type="entry name" value="Aspartate Aminotransferase, domain 1"/>
    <property type="match status" value="1"/>
</dbReference>
<name>A0A6I3SD61_9BURK</name>
<accession>A0A6I3SD61</accession>
<sequence>MSNSLALRRRTFLNFGLLGAAVSAALPVKAFAQAPANVSFIAPTADNPIRINFNENALGMSPSAQAAARDAVAKGNRYAKAEITQLHTKLCDMYNVPKNFLLLTDGSSEGIRALLGAYSRLPKVQLVIPELTYGDGEHFANLYNVPVVKVPMLADWKVDVAGLKKAVDGFDGFSIVYFVNPNNPTSTVTPASEIELWVKSKPDNTLFIADEAYAEYVSDPNFKSIANLIQDGLDNVVLLKTFSKFYAMAGMRVGFAVGAPAIIKMMKDQVAGEKLNYPGVTAALVSLDDEPFQEYSRASNLESRKILASCFDKLGAKYLPSSTNFMFFELNEPIHAFQKKMAARNILVGRPFPPAMNWCRISLGTPQEMAYVANELTKMRAEGVF</sequence>
<proteinExistence type="inferred from homology"/>
<comment type="caution">
    <text evidence="6">The sequence shown here is derived from an EMBL/GenBank/DDBJ whole genome shotgun (WGS) entry which is preliminary data.</text>
</comment>
<keyword evidence="3 6" id="KW-0808">Transferase</keyword>
<dbReference type="Pfam" id="PF00155">
    <property type="entry name" value="Aminotran_1_2"/>
    <property type="match status" value="1"/>
</dbReference>
<dbReference type="InterPro" id="IPR015421">
    <property type="entry name" value="PyrdxlP-dep_Trfase_major"/>
</dbReference>
<gene>
    <name evidence="6" type="ORF">GMD42_10695</name>
</gene>
<protein>
    <submittedName>
        <fullName evidence="6">Aminotransferase class I/II-fold pyridoxal phosphate-dependent enzyme</fullName>
    </submittedName>
</protein>
<dbReference type="PROSITE" id="PS51318">
    <property type="entry name" value="TAT"/>
    <property type="match status" value="1"/>
</dbReference>
<keyword evidence="4" id="KW-0663">Pyridoxal phosphate</keyword>
<dbReference type="InterPro" id="IPR004839">
    <property type="entry name" value="Aminotransferase_I/II_large"/>
</dbReference>
<evidence type="ECO:0000259" key="5">
    <source>
        <dbReference type="Pfam" id="PF00155"/>
    </source>
</evidence>
<evidence type="ECO:0000313" key="7">
    <source>
        <dbReference type="Proteomes" id="UP000462362"/>
    </source>
</evidence>
<evidence type="ECO:0000256" key="2">
    <source>
        <dbReference type="ARBA" id="ARBA00022576"/>
    </source>
</evidence>